<evidence type="ECO:0000256" key="27">
    <source>
        <dbReference type="PIRSR" id="PIRSR619791-2"/>
    </source>
</evidence>
<dbReference type="InterPro" id="IPR000742">
    <property type="entry name" value="EGF"/>
</dbReference>
<dbReference type="EC" id="1.14.99.1" evidence="7"/>
<dbReference type="InterPro" id="IPR037120">
    <property type="entry name" value="Haem_peroxidase_sf_animal"/>
</dbReference>
<keyword evidence="13 27" id="KW-0479">Metal-binding</keyword>
<feature type="signal peptide" evidence="29">
    <location>
        <begin position="1"/>
        <end position="30"/>
    </location>
</feature>
<feature type="chain" id="PRO_5042619325" description="prostaglandin-endoperoxide synthase" evidence="29">
    <location>
        <begin position="31"/>
        <end position="604"/>
    </location>
</feature>
<dbReference type="GO" id="GO:0019371">
    <property type="term" value="P:cyclooxygenase pathway"/>
    <property type="evidence" value="ECO:0007669"/>
    <property type="project" value="TreeGrafter"/>
</dbReference>
<dbReference type="GO" id="GO:0004601">
    <property type="term" value="F:peroxidase activity"/>
    <property type="evidence" value="ECO:0007669"/>
    <property type="project" value="UniProtKB-KW"/>
</dbReference>
<keyword evidence="16" id="KW-0492">Microsome</keyword>
<evidence type="ECO:0000256" key="4">
    <source>
        <dbReference type="ARBA" id="ARBA00004702"/>
    </source>
</evidence>
<evidence type="ECO:0000256" key="22">
    <source>
        <dbReference type="ARBA" id="ARBA00035976"/>
    </source>
</evidence>
<evidence type="ECO:0000256" key="18">
    <source>
        <dbReference type="ARBA" id="ARBA00023002"/>
    </source>
</evidence>
<feature type="active site" description="For cyclooxygenase activity" evidence="26">
    <location>
        <position position="389"/>
    </location>
</feature>
<dbReference type="PROSITE" id="PS50292">
    <property type="entry name" value="PEROXIDASE_3"/>
    <property type="match status" value="1"/>
</dbReference>
<evidence type="ECO:0000256" key="23">
    <source>
        <dbReference type="ARBA" id="ARBA00036313"/>
    </source>
</evidence>
<dbReference type="GO" id="GO:0016702">
    <property type="term" value="F:oxidoreductase activity, acting on single donors with incorporation of molecular oxygen, incorporation of two atoms of oxygen"/>
    <property type="evidence" value="ECO:0007669"/>
    <property type="project" value="TreeGrafter"/>
</dbReference>
<evidence type="ECO:0000256" key="11">
    <source>
        <dbReference type="ARBA" id="ARBA00022585"/>
    </source>
</evidence>
<keyword evidence="18" id="KW-0560">Oxidoreductase</keyword>
<comment type="catalytic activity">
    <reaction evidence="22">
        <text>(9Z,12Z)-octadecadienoate + AH2 + O2 = (9S)-hydroxy-(10E,12Z)-octadecadienoate + A + H2O</text>
        <dbReference type="Rhea" id="RHEA:75459"/>
        <dbReference type="ChEBI" id="CHEBI:13193"/>
        <dbReference type="ChEBI" id="CHEBI:15377"/>
        <dbReference type="ChEBI" id="CHEBI:15379"/>
        <dbReference type="ChEBI" id="CHEBI:17499"/>
        <dbReference type="ChEBI" id="CHEBI:30245"/>
        <dbReference type="ChEBI" id="CHEBI:77852"/>
    </reaction>
    <physiologicalReaction direction="left-to-right" evidence="22">
        <dbReference type="Rhea" id="RHEA:75460"/>
    </physiologicalReaction>
</comment>
<dbReference type="GO" id="GO:0005789">
    <property type="term" value="C:endoplasmic reticulum membrane"/>
    <property type="evidence" value="ECO:0007669"/>
    <property type="project" value="UniProtKB-SubCell"/>
</dbReference>
<dbReference type="AlphaFoldDB" id="A0AAJ7U595"/>
<comment type="catalytic activity">
    <reaction evidence="25">
        <text>(9Z,12Z)-octadecadienoate + AH2 + O2 = (13R)-hydroxy-(9Z,11E)-octadecadienoate + A + H2O</text>
        <dbReference type="Rhea" id="RHEA:75455"/>
        <dbReference type="ChEBI" id="CHEBI:13193"/>
        <dbReference type="ChEBI" id="CHEBI:15377"/>
        <dbReference type="ChEBI" id="CHEBI:15379"/>
        <dbReference type="ChEBI" id="CHEBI:17499"/>
        <dbReference type="ChEBI" id="CHEBI:30245"/>
        <dbReference type="ChEBI" id="CHEBI:136655"/>
    </reaction>
    <physiologicalReaction direction="left-to-right" evidence="25">
        <dbReference type="Rhea" id="RHEA:75456"/>
    </physiologicalReaction>
</comment>
<dbReference type="SUPFAM" id="SSF48113">
    <property type="entry name" value="Heme-dependent peroxidases"/>
    <property type="match status" value="1"/>
</dbReference>
<keyword evidence="21" id="KW-0275">Fatty acid biosynthesis</keyword>
<evidence type="ECO:0000256" key="8">
    <source>
        <dbReference type="ARBA" id="ARBA00022501"/>
    </source>
</evidence>
<dbReference type="InterPro" id="IPR019791">
    <property type="entry name" value="Haem_peroxidase_animal"/>
</dbReference>
<dbReference type="Gene3D" id="2.10.25.10">
    <property type="entry name" value="Laminin"/>
    <property type="match status" value="1"/>
</dbReference>
<dbReference type="PANTHER" id="PTHR11903">
    <property type="entry name" value="PROSTAGLANDIN G/H SYNTHASE"/>
    <property type="match status" value="1"/>
</dbReference>
<evidence type="ECO:0000256" key="13">
    <source>
        <dbReference type="ARBA" id="ARBA00022723"/>
    </source>
</evidence>
<dbReference type="Gene3D" id="1.10.640.10">
    <property type="entry name" value="Haem peroxidase domain superfamily, animal type"/>
    <property type="match status" value="1"/>
</dbReference>
<feature type="active site" description="Proton acceptor" evidence="26">
    <location>
        <position position="211"/>
    </location>
</feature>
<proteinExistence type="inferred from homology"/>
<comment type="caution">
    <text evidence="28">Lacks conserved residue(s) required for the propagation of feature annotation.</text>
</comment>
<dbReference type="PANTHER" id="PTHR11903:SF39">
    <property type="entry name" value="PROSTAGLANDIN G_H SYNTHASE 2-LIKE"/>
    <property type="match status" value="1"/>
</dbReference>
<evidence type="ECO:0000256" key="9">
    <source>
        <dbReference type="ARBA" id="ARBA00022516"/>
    </source>
</evidence>
<keyword evidence="14" id="KW-0256">Endoplasmic reticulum</keyword>
<organism evidence="31 32">
    <name type="scientific">Petromyzon marinus</name>
    <name type="common">Sea lamprey</name>
    <dbReference type="NCBI Taxonomy" id="7757"/>
    <lineage>
        <taxon>Eukaryota</taxon>
        <taxon>Metazoa</taxon>
        <taxon>Chordata</taxon>
        <taxon>Craniata</taxon>
        <taxon>Vertebrata</taxon>
        <taxon>Cyclostomata</taxon>
        <taxon>Hyperoartia</taxon>
        <taxon>Petromyzontiformes</taxon>
        <taxon>Petromyzontidae</taxon>
        <taxon>Petromyzon</taxon>
    </lineage>
</organism>
<dbReference type="PROSITE" id="PS50026">
    <property type="entry name" value="EGF_3"/>
    <property type="match status" value="1"/>
</dbReference>
<keyword evidence="10" id="KW-0575">Peroxidase</keyword>
<dbReference type="CDD" id="cd09816">
    <property type="entry name" value="prostaglandin_endoperoxide_synthase"/>
    <property type="match status" value="1"/>
</dbReference>
<keyword evidence="29" id="KW-0732">Signal</keyword>
<gene>
    <name evidence="32" type="primary">LOC103091789</name>
</gene>
<dbReference type="Proteomes" id="UP001318040">
    <property type="component" value="Chromosome 50"/>
</dbReference>
<evidence type="ECO:0000256" key="16">
    <source>
        <dbReference type="ARBA" id="ARBA00022848"/>
    </source>
</evidence>
<comment type="subcellular location">
    <subcellularLocation>
        <location evidence="3">Endoplasmic reticulum membrane</location>
    </subcellularLocation>
    <subcellularLocation>
        <location evidence="2">Microsome membrane</location>
    </subcellularLocation>
</comment>
<evidence type="ECO:0000256" key="25">
    <source>
        <dbReference type="ARBA" id="ARBA00036409"/>
    </source>
</evidence>
<dbReference type="GO" id="GO:0046872">
    <property type="term" value="F:metal ion binding"/>
    <property type="evidence" value="ECO:0007669"/>
    <property type="project" value="UniProtKB-KW"/>
</dbReference>
<comment type="catalytic activity">
    <reaction evidence="24">
        <text>(9Z,12Z)-octadecadienoate + AH2 + O2 = (13S)-hydroxy-(9Z,11E)-octadecadienoate + A + H2O</text>
        <dbReference type="Rhea" id="RHEA:75451"/>
        <dbReference type="ChEBI" id="CHEBI:13193"/>
        <dbReference type="ChEBI" id="CHEBI:15377"/>
        <dbReference type="ChEBI" id="CHEBI:15379"/>
        <dbReference type="ChEBI" id="CHEBI:17499"/>
        <dbReference type="ChEBI" id="CHEBI:30245"/>
        <dbReference type="ChEBI" id="CHEBI:90850"/>
    </reaction>
    <physiologicalReaction direction="left-to-right" evidence="24">
        <dbReference type="Rhea" id="RHEA:75452"/>
    </physiologicalReaction>
</comment>
<evidence type="ECO:0000256" key="14">
    <source>
        <dbReference type="ARBA" id="ARBA00022824"/>
    </source>
</evidence>
<evidence type="ECO:0000256" key="24">
    <source>
        <dbReference type="ARBA" id="ARBA00036358"/>
    </source>
</evidence>
<dbReference type="CDD" id="cd00054">
    <property type="entry name" value="EGF_CA"/>
    <property type="match status" value="1"/>
</dbReference>
<keyword evidence="9" id="KW-0444">Lipid biosynthesis</keyword>
<dbReference type="PRINTS" id="PR00457">
    <property type="entry name" value="ANPEROXIDASE"/>
</dbReference>
<dbReference type="GO" id="GO:0020037">
    <property type="term" value="F:heme binding"/>
    <property type="evidence" value="ECO:0007669"/>
    <property type="project" value="InterPro"/>
</dbReference>
<evidence type="ECO:0000256" key="1">
    <source>
        <dbReference type="ARBA" id="ARBA00001970"/>
    </source>
</evidence>
<sequence>MSERRKSPTSRPLAPWLLLALCAVLCGAAAEGGETTNPCCSFPCRNRGVCTEYEHGRYECDCTYTGYHGKNCTIPELRTAIVRMLKPSPDTVHWILTNFPAVWDVVNSISFLRDAIMRYVLVSRSDLIDSPPTYNSVYGYKSWEAYSNLSYFTRILPPVPRDCPTPLGVAGKPQLPSAKLVAERLLLRRQFKPNPHGSNLMFAFFAQHFTHQFFNTDPVRGPAFTRALGHGVDLNHIYGGTLERQHQLRLFKDGKLKFQMIDGEAYPPVVRDAPVHMVYPEHVPASLRFAVGHEVYGLLPGLLVYATVWLREHNRVCDVLHARHPRWDDERLFQTARLILTGETMKIVIEEYVQHLSGYNFHLKFDPTLLFGVNFQYSNRMSLEFNHLYHWHPLMPDSLLIDGRNYSYDEFLFNPGLLADKKLMPLVRSFMRQRAGTVSGGRNINKNLLHVATSIIEHGRTLRLQSLNQYRHRFNMRPFTSFLELTGDEAMAAEMEELYGDVDAVEFYVGLLAEKARQGSMFGESMVEIGAPFSLKGLMSNPVCSPLYWKPSTFGGDVGFEIINTASLRKLVCQNTVGPCPRISFAVAETEPGHRCGEGVHCEL</sequence>
<dbReference type="GO" id="GO:0043005">
    <property type="term" value="C:neuron projection"/>
    <property type="evidence" value="ECO:0007669"/>
    <property type="project" value="TreeGrafter"/>
</dbReference>
<dbReference type="GO" id="GO:0004666">
    <property type="term" value="F:prostaglandin-endoperoxide synthase activity"/>
    <property type="evidence" value="ECO:0007669"/>
    <property type="project" value="UniProtKB-EC"/>
</dbReference>
<reference evidence="32" key="1">
    <citation type="submission" date="2025-08" db="UniProtKB">
        <authorList>
            <consortium name="RefSeq"/>
        </authorList>
    </citation>
    <scope>IDENTIFICATION</scope>
    <source>
        <tissue evidence="32">Sperm</tissue>
    </source>
</reference>
<evidence type="ECO:0000313" key="31">
    <source>
        <dbReference type="Proteomes" id="UP001318040"/>
    </source>
</evidence>
<evidence type="ECO:0000256" key="28">
    <source>
        <dbReference type="PROSITE-ProRule" id="PRU00076"/>
    </source>
</evidence>
<evidence type="ECO:0000259" key="30">
    <source>
        <dbReference type="PROSITE" id="PS50026"/>
    </source>
</evidence>
<comment type="cofactor">
    <cofactor evidence="1">
        <name>heme b</name>
        <dbReference type="ChEBI" id="CHEBI:60344"/>
    </cofactor>
</comment>
<keyword evidence="19 27" id="KW-0408">Iron</keyword>
<name>A0AAJ7U595_PETMA</name>
<evidence type="ECO:0000256" key="19">
    <source>
        <dbReference type="ARBA" id="ARBA00023004"/>
    </source>
</evidence>
<evidence type="ECO:0000313" key="32">
    <source>
        <dbReference type="RefSeq" id="XP_032828916.1"/>
    </source>
</evidence>
<keyword evidence="20" id="KW-0443">Lipid metabolism</keyword>
<comment type="catalytic activity">
    <reaction evidence="23">
        <text>(9Z,12Z)-octadecadienoate + AH2 + O2 = (9R)-hydroxy-(10E,12Z)-octadecadienoate + A + H2O</text>
        <dbReference type="Rhea" id="RHEA:75447"/>
        <dbReference type="ChEBI" id="CHEBI:13193"/>
        <dbReference type="ChEBI" id="CHEBI:15377"/>
        <dbReference type="ChEBI" id="CHEBI:15379"/>
        <dbReference type="ChEBI" id="CHEBI:17499"/>
        <dbReference type="ChEBI" id="CHEBI:30245"/>
        <dbReference type="ChEBI" id="CHEBI:77895"/>
    </reaction>
    <physiologicalReaction direction="left-to-right" evidence="23">
        <dbReference type="Rhea" id="RHEA:75448"/>
    </physiologicalReaction>
</comment>
<keyword evidence="31" id="KW-1185">Reference proteome</keyword>
<keyword evidence="11" id="KW-0643">Prostaglandin biosynthesis</keyword>
<feature type="binding site" description="axial binding residue" evidence="27">
    <location>
        <position position="392"/>
    </location>
    <ligand>
        <name>heme b</name>
        <dbReference type="ChEBI" id="CHEBI:60344"/>
    </ligand>
    <ligandPart>
        <name>Fe</name>
        <dbReference type="ChEBI" id="CHEBI:18248"/>
    </ligandPart>
</feature>
<dbReference type="InterPro" id="IPR050783">
    <property type="entry name" value="Oxylipin_biosynth_metab"/>
</dbReference>
<comment type="pathway">
    <text evidence="4">Lipid metabolism; prostaglandin biosynthesis.</text>
</comment>
<evidence type="ECO:0000256" key="12">
    <source>
        <dbReference type="ARBA" id="ARBA00022617"/>
    </source>
</evidence>
<evidence type="ECO:0000256" key="3">
    <source>
        <dbReference type="ARBA" id="ARBA00004586"/>
    </source>
</evidence>
<keyword evidence="28" id="KW-0245">EGF-like domain</keyword>
<keyword evidence="15" id="KW-0276">Fatty acid metabolism</keyword>
<dbReference type="InterPro" id="IPR010255">
    <property type="entry name" value="Haem_peroxidase_sf"/>
</dbReference>
<evidence type="ECO:0000256" key="29">
    <source>
        <dbReference type="SAM" id="SignalP"/>
    </source>
</evidence>
<feature type="domain" description="EGF-like" evidence="30">
    <location>
        <begin position="35"/>
        <end position="73"/>
    </location>
</feature>
<evidence type="ECO:0000256" key="15">
    <source>
        <dbReference type="ARBA" id="ARBA00022832"/>
    </source>
</evidence>
<evidence type="ECO:0000256" key="2">
    <source>
        <dbReference type="ARBA" id="ARBA00004524"/>
    </source>
</evidence>
<evidence type="ECO:0000256" key="17">
    <source>
        <dbReference type="ARBA" id="ARBA00022964"/>
    </source>
</evidence>
<dbReference type="GO" id="GO:0006979">
    <property type="term" value="P:response to oxidative stress"/>
    <property type="evidence" value="ECO:0007669"/>
    <property type="project" value="InterPro"/>
</dbReference>
<comment type="similarity">
    <text evidence="5">Belongs to the prostaglandin G/H synthase family.</text>
</comment>
<evidence type="ECO:0000256" key="10">
    <source>
        <dbReference type="ARBA" id="ARBA00022559"/>
    </source>
</evidence>
<protein>
    <recommendedName>
        <fullName evidence="7">prostaglandin-endoperoxide synthase</fullName>
        <ecNumber evidence="7">1.14.99.1</ecNumber>
    </recommendedName>
</protein>
<evidence type="ECO:0000256" key="20">
    <source>
        <dbReference type="ARBA" id="ARBA00023098"/>
    </source>
</evidence>
<accession>A0AAJ7U595</accession>
<evidence type="ECO:0000256" key="7">
    <source>
        <dbReference type="ARBA" id="ARBA00012440"/>
    </source>
</evidence>
<keyword evidence="8" id="KW-0644">Prostaglandin metabolism</keyword>
<evidence type="ECO:0000256" key="21">
    <source>
        <dbReference type="ARBA" id="ARBA00023160"/>
    </source>
</evidence>
<dbReference type="RefSeq" id="XP_032828916.1">
    <property type="nucleotide sequence ID" value="XM_032973025.1"/>
</dbReference>
<dbReference type="Pfam" id="PF03098">
    <property type="entry name" value="An_peroxidase"/>
    <property type="match status" value="1"/>
</dbReference>
<keyword evidence="17" id="KW-0223">Dioxygenase</keyword>
<comment type="subunit">
    <text evidence="6">Homodimer.</text>
</comment>
<dbReference type="KEGG" id="pmrn:103091789"/>
<evidence type="ECO:0000256" key="6">
    <source>
        <dbReference type="ARBA" id="ARBA00011738"/>
    </source>
</evidence>
<evidence type="ECO:0000256" key="26">
    <source>
        <dbReference type="PIRSR" id="PIRSR619791-1"/>
    </source>
</evidence>
<dbReference type="SUPFAM" id="SSF57196">
    <property type="entry name" value="EGF/Laminin"/>
    <property type="match status" value="1"/>
</dbReference>
<evidence type="ECO:0000256" key="5">
    <source>
        <dbReference type="ARBA" id="ARBA00008928"/>
    </source>
</evidence>
<keyword evidence="12 27" id="KW-0349">Heme</keyword>
<feature type="binding site" evidence="27">
    <location>
        <position position="124"/>
    </location>
    <ligand>
        <name>substrate</name>
    </ligand>
</feature>